<keyword evidence="2" id="KW-0325">Glycoprotein</keyword>
<dbReference type="Pfam" id="PF17064">
    <property type="entry name" value="QVR"/>
    <property type="match status" value="1"/>
</dbReference>
<keyword evidence="6" id="KW-1185">Reference proteome</keyword>
<dbReference type="InterPro" id="IPR029058">
    <property type="entry name" value="AB_hydrolase_fold"/>
</dbReference>
<dbReference type="EMBL" id="JASPKY010000117">
    <property type="protein sequence ID" value="KAK9736230.1"/>
    <property type="molecule type" value="Genomic_DNA"/>
</dbReference>
<evidence type="ECO:0000313" key="6">
    <source>
        <dbReference type="Proteomes" id="UP001458880"/>
    </source>
</evidence>
<dbReference type="GO" id="GO:0052651">
    <property type="term" value="P:monoacylglycerol catabolic process"/>
    <property type="evidence" value="ECO:0007669"/>
    <property type="project" value="TreeGrafter"/>
</dbReference>
<evidence type="ECO:0000259" key="4">
    <source>
        <dbReference type="Pfam" id="PF12146"/>
    </source>
</evidence>
<dbReference type="Proteomes" id="UP001458880">
    <property type="component" value="Unassembled WGS sequence"/>
</dbReference>
<dbReference type="PANTHER" id="PTHR12277:SF194">
    <property type="entry name" value="FI04476P"/>
    <property type="match status" value="1"/>
</dbReference>
<dbReference type="AlphaFoldDB" id="A0AAW1LQD6"/>
<keyword evidence="1 3" id="KW-0732">Signal</keyword>
<feature type="domain" description="Serine aminopeptidase S33" evidence="4">
    <location>
        <begin position="275"/>
        <end position="381"/>
    </location>
</feature>
<dbReference type="GO" id="GO:0030431">
    <property type="term" value="P:sleep"/>
    <property type="evidence" value="ECO:0007669"/>
    <property type="project" value="InterPro"/>
</dbReference>
<keyword evidence="5" id="KW-0031">Aminopeptidase</keyword>
<proteinExistence type="predicted"/>
<name>A0AAW1LQD6_POPJA</name>
<keyword evidence="5" id="KW-0378">Hydrolase</keyword>
<feature type="signal peptide" evidence="3">
    <location>
        <begin position="1"/>
        <end position="23"/>
    </location>
</feature>
<dbReference type="GO" id="GO:0047372">
    <property type="term" value="F:monoacylglycerol lipase activity"/>
    <property type="evidence" value="ECO:0007669"/>
    <property type="project" value="TreeGrafter"/>
</dbReference>
<dbReference type="GO" id="GO:0004622">
    <property type="term" value="F:phosphatidylcholine lysophospholipase activity"/>
    <property type="evidence" value="ECO:0007669"/>
    <property type="project" value="TreeGrafter"/>
</dbReference>
<evidence type="ECO:0000256" key="3">
    <source>
        <dbReference type="SAM" id="SignalP"/>
    </source>
</evidence>
<protein>
    <submittedName>
        <fullName evidence="5">Serine aminopeptidase, S33</fullName>
    </submittedName>
</protein>
<sequence>MDGSDLVLWKIVFLGVFIMGCYGHHSTQRESKKLSCYECNSLFDPRCGLEFDNYTIALVDCSQKPRPRHLPNHFVPSVCRKSIQRVQGKIRVVRGCGYIEDHMHDDGSCFLKTGTHDVQITHCSCTHSACNKGHNSLNQLQTSAIPLTHIVPDPKYALDGEEALCTKVHLNFPLIFKYSYKLQQHVVFPAFVNMVINPNYSNPSKYGLHGARNIYIESDENVRLGVWHILPENLSHATTYDNKYFDQALNNGNHIIIYSHGNSASRTAPNRVALYKILRKYFHVLAFDYRGYGDSTNVPPTESGVVRDCVSLYEWVANRTTSKIFVWGHSLGTAISTHALSILSTRNIKPYGLILESPFTNLRDEISEYPLSRIFRFLPWFQFTIIEPMHQNNFIFATDRHILNVDCSILILHAEDDVIVPFELGYKLYEEAFQYRQPDQGTVEFIGFSRTFGYGHKRIFLVPQLPRIIENFINRAIEEAENRDTF</sequence>
<dbReference type="InterPro" id="IPR031424">
    <property type="entry name" value="QVR-like"/>
</dbReference>
<dbReference type="GO" id="GO:0032222">
    <property type="term" value="P:regulation of synaptic transmission, cholinergic"/>
    <property type="evidence" value="ECO:0007669"/>
    <property type="project" value="InterPro"/>
</dbReference>
<evidence type="ECO:0000313" key="5">
    <source>
        <dbReference type="EMBL" id="KAK9736230.1"/>
    </source>
</evidence>
<feature type="chain" id="PRO_5043688080" evidence="3">
    <location>
        <begin position="24"/>
        <end position="486"/>
    </location>
</feature>
<dbReference type="GO" id="GO:0006660">
    <property type="term" value="P:phosphatidylserine catabolic process"/>
    <property type="evidence" value="ECO:0007669"/>
    <property type="project" value="TreeGrafter"/>
</dbReference>
<dbReference type="SUPFAM" id="SSF57302">
    <property type="entry name" value="Snake toxin-like"/>
    <property type="match status" value="1"/>
</dbReference>
<dbReference type="GO" id="GO:0004177">
    <property type="term" value="F:aminopeptidase activity"/>
    <property type="evidence" value="ECO:0007669"/>
    <property type="project" value="UniProtKB-KW"/>
</dbReference>
<organism evidence="5 6">
    <name type="scientific">Popillia japonica</name>
    <name type="common">Japanese beetle</name>
    <dbReference type="NCBI Taxonomy" id="7064"/>
    <lineage>
        <taxon>Eukaryota</taxon>
        <taxon>Metazoa</taxon>
        <taxon>Ecdysozoa</taxon>
        <taxon>Arthropoda</taxon>
        <taxon>Hexapoda</taxon>
        <taxon>Insecta</taxon>
        <taxon>Pterygota</taxon>
        <taxon>Neoptera</taxon>
        <taxon>Endopterygota</taxon>
        <taxon>Coleoptera</taxon>
        <taxon>Polyphaga</taxon>
        <taxon>Scarabaeiformia</taxon>
        <taxon>Scarabaeidae</taxon>
        <taxon>Rutelinae</taxon>
        <taxon>Popillia</taxon>
    </lineage>
</organism>
<dbReference type="InterPro" id="IPR045860">
    <property type="entry name" value="Snake_toxin-like_sf"/>
</dbReference>
<evidence type="ECO:0000256" key="1">
    <source>
        <dbReference type="ARBA" id="ARBA00022729"/>
    </source>
</evidence>
<dbReference type="PANTHER" id="PTHR12277">
    <property type="entry name" value="ALPHA/BETA HYDROLASE DOMAIN-CONTAINING PROTEIN"/>
    <property type="match status" value="1"/>
</dbReference>
<dbReference type="Pfam" id="PF12146">
    <property type="entry name" value="Hydrolase_4"/>
    <property type="match status" value="1"/>
</dbReference>
<reference evidence="5 6" key="1">
    <citation type="journal article" date="2024" name="BMC Genomics">
        <title>De novo assembly and annotation of Popillia japonica's genome with initial clues to its potential as an invasive pest.</title>
        <authorList>
            <person name="Cucini C."/>
            <person name="Boschi S."/>
            <person name="Funari R."/>
            <person name="Cardaioli E."/>
            <person name="Iannotti N."/>
            <person name="Marturano G."/>
            <person name="Paoli F."/>
            <person name="Bruttini M."/>
            <person name="Carapelli A."/>
            <person name="Frati F."/>
            <person name="Nardi F."/>
        </authorList>
    </citation>
    <scope>NUCLEOTIDE SEQUENCE [LARGE SCALE GENOMIC DNA]</scope>
    <source>
        <strain evidence="5">DMR45628</strain>
    </source>
</reference>
<gene>
    <name evidence="5" type="ORF">QE152_g12727</name>
</gene>
<dbReference type="SUPFAM" id="SSF53474">
    <property type="entry name" value="alpha/beta-Hydrolases"/>
    <property type="match status" value="1"/>
</dbReference>
<dbReference type="Gene3D" id="3.40.50.1820">
    <property type="entry name" value="alpha/beta hydrolase"/>
    <property type="match status" value="1"/>
</dbReference>
<comment type="caution">
    <text evidence="5">The sequence shown here is derived from an EMBL/GenBank/DDBJ whole genome shotgun (WGS) entry which is preliminary data.</text>
</comment>
<accession>A0AAW1LQD6</accession>
<dbReference type="InterPro" id="IPR022742">
    <property type="entry name" value="Hydrolase_4"/>
</dbReference>
<keyword evidence="5" id="KW-0645">Protease</keyword>
<evidence type="ECO:0000256" key="2">
    <source>
        <dbReference type="ARBA" id="ARBA00023180"/>
    </source>
</evidence>
<dbReference type="GO" id="GO:0005789">
    <property type="term" value="C:endoplasmic reticulum membrane"/>
    <property type="evidence" value="ECO:0007669"/>
    <property type="project" value="TreeGrafter"/>
</dbReference>